<dbReference type="EMBL" id="CP039351">
    <property type="protein sequence ID" value="QCD99431.1"/>
    <property type="molecule type" value="Genomic_DNA"/>
</dbReference>
<reference evidence="1 2" key="1">
    <citation type="submission" date="2019-04" db="EMBL/GenBank/DDBJ databases">
        <title>An improved genome assembly and genetic linkage map for asparagus bean, Vigna unguiculata ssp. sesquipedialis.</title>
        <authorList>
            <person name="Xia Q."/>
            <person name="Zhang R."/>
            <person name="Dong Y."/>
        </authorList>
    </citation>
    <scope>NUCLEOTIDE SEQUENCE [LARGE SCALE GENOMIC DNA]</scope>
    <source>
        <tissue evidence="1">Leaf</tissue>
    </source>
</reference>
<evidence type="ECO:0000313" key="1">
    <source>
        <dbReference type="EMBL" id="QCD99431.1"/>
    </source>
</evidence>
<dbReference type="AlphaFoldDB" id="A0A4D6MG18"/>
<protein>
    <submittedName>
        <fullName evidence="1">Uncharacterized protein</fullName>
    </submittedName>
</protein>
<name>A0A4D6MG18_VIGUN</name>
<gene>
    <name evidence="1" type="ORF">DEO72_LG7g712</name>
</gene>
<organism evidence="1 2">
    <name type="scientific">Vigna unguiculata</name>
    <name type="common">Cowpea</name>
    <dbReference type="NCBI Taxonomy" id="3917"/>
    <lineage>
        <taxon>Eukaryota</taxon>
        <taxon>Viridiplantae</taxon>
        <taxon>Streptophyta</taxon>
        <taxon>Embryophyta</taxon>
        <taxon>Tracheophyta</taxon>
        <taxon>Spermatophyta</taxon>
        <taxon>Magnoliopsida</taxon>
        <taxon>eudicotyledons</taxon>
        <taxon>Gunneridae</taxon>
        <taxon>Pentapetalae</taxon>
        <taxon>rosids</taxon>
        <taxon>fabids</taxon>
        <taxon>Fabales</taxon>
        <taxon>Fabaceae</taxon>
        <taxon>Papilionoideae</taxon>
        <taxon>50 kb inversion clade</taxon>
        <taxon>NPAAA clade</taxon>
        <taxon>indigoferoid/millettioid clade</taxon>
        <taxon>Phaseoleae</taxon>
        <taxon>Vigna</taxon>
    </lineage>
</organism>
<proteinExistence type="predicted"/>
<dbReference type="Proteomes" id="UP000501690">
    <property type="component" value="Linkage Group LG7"/>
</dbReference>
<evidence type="ECO:0000313" key="2">
    <source>
        <dbReference type="Proteomes" id="UP000501690"/>
    </source>
</evidence>
<keyword evidence="2" id="KW-1185">Reference proteome</keyword>
<accession>A0A4D6MG18</accession>
<sequence>MFLLGLEVPTGIQIFYLGRDVLGDTSALTQFWVLCHVLPGDETKLLGDARCLPLAIDSNQGCFGKPGVVAGREVNGESKVGGIPVRLVVSSDKSSREVSAPYGAWWQGVLLQATDPKTVGDNAAVNGLCVLFYAMMLYLNREMLCHERVGSYVPCSHLRDVACGEVRNWWITCVRLRAGRSVEQDYKRKVRRAELRTGRFVEAEPLAGSSSFLFVIGDDRVIRYTGADDATGDVVDA</sequence>